<dbReference type="PANTHER" id="PTHR45775">
    <property type="entry name" value="RAD, GEM/KIR FAMILY MEMBER 2, ISOFORM C"/>
    <property type="match status" value="1"/>
</dbReference>
<dbReference type="GO" id="GO:0005246">
    <property type="term" value="F:calcium channel regulator activity"/>
    <property type="evidence" value="ECO:0007669"/>
    <property type="project" value="TreeGrafter"/>
</dbReference>
<dbReference type="EMBL" id="JAWZYT010002957">
    <property type="protein sequence ID" value="KAK4300969.1"/>
    <property type="molecule type" value="Genomic_DNA"/>
</dbReference>
<dbReference type="GO" id="GO:0005525">
    <property type="term" value="F:GTP binding"/>
    <property type="evidence" value="ECO:0007669"/>
    <property type="project" value="TreeGrafter"/>
</dbReference>
<dbReference type="PANTHER" id="PTHR45775:SF1">
    <property type="entry name" value="RAD, GEM_KIR FAMILY MEMBER 3, ISOFORM E"/>
    <property type="match status" value="1"/>
</dbReference>
<feature type="region of interest" description="Disordered" evidence="1">
    <location>
        <begin position="126"/>
        <end position="204"/>
    </location>
</feature>
<comment type="caution">
    <text evidence="2">The sequence shown here is derived from an EMBL/GenBank/DDBJ whole genome shotgun (WGS) entry which is preliminary data.</text>
</comment>
<accession>A0AAE1P2R2</accession>
<dbReference type="InterPro" id="IPR027417">
    <property type="entry name" value="P-loop_NTPase"/>
</dbReference>
<evidence type="ECO:0000313" key="3">
    <source>
        <dbReference type="Proteomes" id="UP001292094"/>
    </source>
</evidence>
<protein>
    <submittedName>
        <fullName evidence="2">Uncharacterized protein</fullName>
    </submittedName>
</protein>
<dbReference type="GO" id="GO:0005886">
    <property type="term" value="C:plasma membrane"/>
    <property type="evidence" value="ECO:0007669"/>
    <property type="project" value="TreeGrafter"/>
</dbReference>
<feature type="compositionally biased region" description="Basic and acidic residues" evidence="1">
    <location>
        <begin position="1"/>
        <end position="14"/>
    </location>
</feature>
<organism evidence="2 3">
    <name type="scientific">Petrolisthes manimaculis</name>
    <dbReference type="NCBI Taxonomy" id="1843537"/>
    <lineage>
        <taxon>Eukaryota</taxon>
        <taxon>Metazoa</taxon>
        <taxon>Ecdysozoa</taxon>
        <taxon>Arthropoda</taxon>
        <taxon>Crustacea</taxon>
        <taxon>Multicrustacea</taxon>
        <taxon>Malacostraca</taxon>
        <taxon>Eumalacostraca</taxon>
        <taxon>Eucarida</taxon>
        <taxon>Decapoda</taxon>
        <taxon>Pleocyemata</taxon>
        <taxon>Anomura</taxon>
        <taxon>Galatheoidea</taxon>
        <taxon>Porcellanidae</taxon>
        <taxon>Petrolisthes</taxon>
    </lineage>
</organism>
<feature type="region of interest" description="Disordered" evidence="1">
    <location>
        <begin position="60"/>
        <end position="82"/>
    </location>
</feature>
<dbReference type="Proteomes" id="UP001292094">
    <property type="component" value="Unassembled WGS sequence"/>
</dbReference>
<gene>
    <name evidence="2" type="ORF">Pmani_026874</name>
</gene>
<keyword evidence="3" id="KW-1185">Reference proteome</keyword>
<sequence length="204" mass="22607">MVKGKGGDGEEKESVGIINRGDSFRRRRSRSNSIQPPTDLLATLTGATTPIAAAAPIEVVSPPHTPDHALNTITPQPVATPSSDEAEAVFNFRMALVGATGVGKTALIHQFKTSECINAYDCNPSGASGELQRDDGDDNDKNYNICGGENEEIEEKEKGENKEEEEEEEEEKEKEKEEEEEEEEEKEEEEKEEEEEEDYNRVGY</sequence>
<reference evidence="2" key="1">
    <citation type="submission" date="2023-11" db="EMBL/GenBank/DDBJ databases">
        <title>Genome assemblies of two species of porcelain crab, Petrolisthes cinctipes and Petrolisthes manimaculis (Anomura: Porcellanidae).</title>
        <authorList>
            <person name="Angst P."/>
        </authorList>
    </citation>
    <scope>NUCLEOTIDE SEQUENCE</scope>
    <source>
        <strain evidence="2">PB745_02</strain>
        <tissue evidence="2">Gill</tissue>
    </source>
</reference>
<dbReference type="InterPro" id="IPR051641">
    <property type="entry name" value="RGK_GTP-binding_reg"/>
</dbReference>
<feature type="compositionally biased region" description="Polar residues" evidence="1">
    <location>
        <begin position="71"/>
        <end position="82"/>
    </location>
</feature>
<evidence type="ECO:0000313" key="2">
    <source>
        <dbReference type="EMBL" id="KAK4300969.1"/>
    </source>
</evidence>
<feature type="region of interest" description="Disordered" evidence="1">
    <location>
        <begin position="1"/>
        <end position="38"/>
    </location>
</feature>
<evidence type="ECO:0000256" key="1">
    <source>
        <dbReference type="SAM" id="MobiDB-lite"/>
    </source>
</evidence>
<proteinExistence type="predicted"/>
<dbReference type="SUPFAM" id="SSF52540">
    <property type="entry name" value="P-loop containing nucleoside triphosphate hydrolases"/>
    <property type="match status" value="1"/>
</dbReference>
<feature type="compositionally biased region" description="Acidic residues" evidence="1">
    <location>
        <begin position="162"/>
        <end position="198"/>
    </location>
</feature>
<name>A0AAE1P2R2_9EUCA</name>
<dbReference type="AlphaFoldDB" id="A0AAE1P2R2"/>